<accession>A0A382JU91</accession>
<keyword evidence="1" id="KW-0472">Membrane</keyword>
<gene>
    <name evidence="2" type="ORF">METZ01_LOCUS268534</name>
</gene>
<keyword evidence="1" id="KW-1133">Transmembrane helix</keyword>
<name>A0A382JU91_9ZZZZ</name>
<evidence type="ECO:0000313" key="2">
    <source>
        <dbReference type="EMBL" id="SVC15680.1"/>
    </source>
</evidence>
<feature type="transmembrane region" description="Helical" evidence="1">
    <location>
        <begin position="73"/>
        <end position="93"/>
    </location>
</feature>
<evidence type="ECO:0000256" key="1">
    <source>
        <dbReference type="SAM" id="Phobius"/>
    </source>
</evidence>
<feature type="transmembrane region" description="Helical" evidence="1">
    <location>
        <begin position="7"/>
        <end position="28"/>
    </location>
</feature>
<feature type="transmembrane region" description="Helical" evidence="1">
    <location>
        <begin position="48"/>
        <end position="66"/>
    </location>
</feature>
<sequence>MLRDRCFGIALGSILVYSATYGVLEYIAFHSPNYNGALKISKYFPNMYFYWAFMLLTAVGITFAFCRNWISAFWSMWLFPVIEDLFFFISLSIHEHHFPFPVSNWYDEAFSITKFIRLGQATMFWPFFPRFYYIFPLIYLFGCLSLLWMRKGR</sequence>
<proteinExistence type="predicted"/>
<protein>
    <submittedName>
        <fullName evidence="2">Uncharacterized protein</fullName>
    </submittedName>
</protein>
<dbReference type="AlphaFoldDB" id="A0A382JU91"/>
<keyword evidence="1" id="KW-0812">Transmembrane</keyword>
<organism evidence="2">
    <name type="scientific">marine metagenome</name>
    <dbReference type="NCBI Taxonomy" id="408172"/>
    <lineage>
        <taxon>unclassified sequences</taxon>
        <taxon>metagenomes</taxon>
        <taxon>ecological metagenomes</taxon>
    </lineage>
</organism>
<dbReference type="EMBL" id="UINC01076472">
    <property type="protein sequence ID" value="SVC15680.1"/>
    <property type="molecule type" value="Genomic_DNA"/>
</dbReference>
<reference evidence="2" key="1">
    <citation type="submission" date="2018-05" db="EMBL/GenBank/DDBJ databases">
        <authorList>
            <person name="Lanie J.A."/>
            <person name="Ng W.-L."/>
            <person name="Kazmierczak K.M."/>
            <person name="Andrzejewski T.M."/>
            <person name="Davidsen T.M."/>
            <person name="Wayne K.J."/>
            <person name="Tettelin H."/>
            <person name="Glass J.I."/>
            <person name="Rusch D."/>
            <person name="Podicherti R."/>
            <person name="Tsui H.-C.T."/>
            <person name="Winkler M.E."/>
        </authorList>
    </citation>
    <scope>NUCLEOTIDE SEQUENCE</scope>
</reference>
<feature type="transmembrane region" description="Helical" evidence="1">
    <location>
        <begin position="131"/>
        <end position="149"/>
    </location>
</feature>